<gene>
    <name evidence="1" type="ORF">BGT96224V316_LOCUS7679</name>
</gene>
<reference evidence="1 2" key="1">
    <citation type="submission" date="2018-08" db="EMBL/GenBank/DDBJ databases">
        <authorList>
            <person name="Muller C M."/>
        </authorList>
    </citation>
    <scope>NUCLEOTIDE SEQUENCE [LARGE SCALE GENOMIC DNA]</scope>
</reference>
<name>A0A9X9MNN9_BLUGR</name>
<dbReference type="AlphaFoldDB" id="A0A9X9MNN9"/>
<dbReference type="EMBL" id="LR026993">
    <property type="protein sequence ID" value="VDB94471.1"/>
    <property type="molecule type" value="Genomic_DNA"/>
</dbReference>
<evidence type="ECO:0000313" key="2">
    <source>
        <dbReference type="Proteomes" id="UP000324639"/>
    </source>
</evidence>
<protein>
    <submittedName>
        <fullName evidence="1">Bgt-51610</fullName>
    </submittedName>
</protein>
<keyword evidence="2" id="KW-1185">Reference proteome</keyword>
<sequence length="30" mass="3517">MIVDATKYRITTPVYSSSSYRIRLKTHDDV</sequence>
<organism evidence="1 2">
    <name type="scientific">Blumeria graminis f. sp. tritici</name>
    <dbReference type="NCBI Taxonomy" id="62690"/>
    <lineage>
        <taxon>Eukaryota</taxon>
        <taxon>Fungi</taxon>
        <taxon>Dikarya</taxon>
        <taxon>Ascomycota</taxon>
        <taxon>Pezizomycotina</taxon>
        <taxon>Leotiomycetes</taxon>
        <taxon>Erysiphales</taxon>
        <taxon>Erysiphaceae</taxon>
        <taxon>Blumeria</taxon>
    </lineage>
</organism>
<accession>A0A9X9MNN9</accession>
<proteinExistence type="predicted"/>
<evidence type="ECO:0000313" key="1">
    <source>
        <dbReference type="EMBL" id="VDB94471.1"/>
    </source>
</evidence>
<dbReference type="Proteomes" id="UP000324639">
    <property type="component" value="Chromosome Bgt_-10"/>
</dbReference>